<dbReference type="EMBL" id="LT838813">
    <property type="protein sequence ID" value="SMD43951.1"/>
    <property type="molecule type" value="Genomic_DNA"/>
</dbReference>
<dbReference type="RefSeq" id="WP_084120799.1">
    <property type="nucleotide sequence ID" value="NZ_LT838813.1"/>
</dbReference>
<dbReference type="STRING" id="758820.SAMN00777080_2564"/>
<protein>
    <submittedName>
        <fullName evidence="1">Uncharacterized protein</fullName>
    </submittedName>
</protein>
<evidence type="ECO:0000313" key="1">
    <source>
        <dbReference type="EMBL" id="SMD43951.1"/>
    </source>
</evidence>
<accession>A0A1W2H4X5</accession>
<dbReference type="Proteomes" id="UP000192333">
    <property type="component" value="Chromosome I"/>
</dbReference>
<dbReference type="OrthoDB" id="819040at2"/>
<sequence>MKNRSLHLIIFLMLIAYSAVNGQTQKSRLLPGKIYNQGDMLYSPLFGFSSSVPKGWMGNLPRESEVFLLMNTSSAFGEIYVFGREAINLESLAQIWASGVDITENIRLTATNPKLEGDLLTSNEVIAEGNYLDKGYKAFAATRCGDKGKCITVLAIADEGNFESVSNTAVEILKNGVFEEPSNISPYDDFDWKKFLSNKLVITYDETQGGAKRTQINLCEDGTFRANVRKQGILKQVNPQYKGNMSGTWTVDGIGPETLLTLTFSGKRLPPLSVKLSFKNEQLYAENERYYASESTSCKR</sequence>
<keyword evidence="2" id="KW-1185">Reference proteome</keyword>
<evidence type="ECO:0000313" key="2">
    <source>
        <dbReference type="Proteomes" id="UP000192333"/>
    </source>
</evidence>
<gene>
    <name evidence="1" type="ORF">SAMN00777080_2564</name>
</gene>
<dbReference type="AlphaFoldDB" id="A0A1W2H4X5"/>
<proteinExistence type="predicted"/>
<reference evidence="2" key="1">
    <citation type="submission" date="2017-04" db="EMBL/GenBank/DDBJ databases">
        <authorList>
            <person name="Varghese N."/>
            <person name="Submissions S."/>
        </authorList>
    </citation>
    <scope>NUCLEOTIDE SEQUENCE [LARGE SCALE GENOMIC DNA]</scope>
    <source>
        <strain evidence="2">DSM 16537</strain>
    </source>
</reference>
<organism evidence="1 2">
    <name type="scientific">Aquiflexum balticum DSM 16537</name>
    <dbReference type="NCBI Taxonomy" id="758820"/>
    <lineage>
        <taxon>Bacteria</taxon>
        <taxon>Pseudomonadati</taxon>
        <taxon>Bacteroidota</taxon>
        <taxon>Cytophagia</taxon>
        <taxon>Cytophagales</taxon>
        <taxon>Cyclobacteriaceae</taxon>
        <taxon>Aquiflexum</taxon>
    </lineage>
</organism>
<name>A0A1W2H4X5_9BACT</name>